<dbReference type="OrthoDB" id="5984710at2759"/>
<evidence type="ECO:0000256" key="1">
    <source>
        <dbReference type="SAM" id="MobiDB-lite"/>
    </source>
</evidence>
<name>A0A7D9HER3_PARCT</name>
<feature type="region of interest" description="Disordered" evidence="1">
    <location>
        <begin position="470"/>
        <end position="489"/>
    </location>
</feature>
<evidence type="ECO:0000313" key="2">
    <source>
        <dbReference type="EMBL" id="CAB3981918.1"/>
    </source>
</evidence>
<accession>A0A7D9HER3</accession>
<sequence>MEAAKDGRQWQRYVPSSQKGFTGTRRIANCSGTHQCPSKHCSFLKEFSQPNTTQFIGSGQKRNCMHCNTRLVYVPCSARKIWEIPKAGNTVTVYHYGIHTCPVKPPKKNVKHLKKMKDKFAETPKVTPTQMSFQSVIASIEGDGTWDEIEDVAEQFSDVHTIKNAKKLAAKQKRPHGHSFEAISVLKRKTDMKDPFLIYKANDRTINERPSYIFKSSKLRANMAINMDCTGDHVLSTEYCHFDGKHNRCKNFVTLTASVYHPVLHRMVKLAIMECNLENEENLVLFWNLFNEVLRKESGNEDAFFDPSGFICDEAGANWASLKSVFGEDVLQRTKGCELHYLQSLHRHANTLNSRKSKHQFKKLGNNLREVATPAGFQAAHEAIKSFINAKHEKRKHLCHWLQWLVERKTHFSKAYRPLHNAPTTNLSEPVNSSFQKRGNSNISLIDAALEDVAESVLFEKMWLRQSRGEKVYGTGPTQPQLQQRENSNQVRRAEQIVKEMDIYGNPDAVVT</sequence>
<proteinExistence type="predicted"/>
<comment type="caution">
    <text evidence="2">The sequence shown here is derived from an EMBL/GenBank/DDBJ whole genome shotgun (WGS) entry which is preliminary data.</text>
</comment>
<gene>
    <name evidence="2" type="ORF">PACLA_8A072781</name>
</gene>
<dbReference type="EMBL" id="CACRXK020000444">
    <property type="protein sequence ID" value="CAB3981918.1"/>
    <property type="molecule type" value="Genomic_DNA"/>
</dbReference>
<dbReference type="Proteomes" id="UP001152795">
    <property type="component" value="Unassembled WGS sequence"/>
</dbReference>
<reference evidence="2" key="1">
    <citation type="submission" date="2020-04" db="EMBL/GenBank/DDBJ databases">
        <authorList>
            <person name="Alioto T."/>
            <person name="Alioto T."/>
            <person name="Gomez Garrido J."/>
        </authorList>
    </citation>
    <scope>NUCLEOTIDE SEQUENCE</scope>
    <source>
        <strain evidence="2">A484AB</strain>
    </source>
</reference>
<keyword evidence="3" id="KW-1185">Reference proteome</keyword>
<protein>
    <submittedName>
        <fullName evidence="2">Uncharacterized protein</fullName>
    </submittedName>
</protein>
<dbReference type="AlphaFoldDB" id="A0A7D9HER3"/>
<organism evidence="2 3">
    <name type="scientific">Paramuricea clavata</name>
    <name type="common">Red gorgonian</name>
    <name type="synonym">Violescent sea-whip</name>
    <dbReference type="NCBI Taxonomy" id="317549"/>
    <lineage>
        <taxon>Eukaryota</taxon>
        <taxon>Metazoa</taxon>
        <taxon>Cnidaria</taxon>
        <taxon>Anthozoa</taxon>
        <taxon>Octocorallia</taxon>
        <taxon>Malacalcyonacea</taxon>
        <taxon>Plexauridae</taxon>
        <taxon>Paramuricea</taxon>
    </lineage>
</organism>
<evidence type="ECO:0000313" key="3">
    <source>
        <dbReference type="Proteomes" id="UP001152795"/>
    </source>
</evidence>
<feature type="compositionally biased region" description="Polar residues" evidence="1">
    <location>
        <begin position="476"/>
        <end position="489"/>
    </location>
</feature>